<protein>
    <recommendedName>
        <fullName evidence="11">CNNM transmembrane domain-containing protein</fullName>
    </recommendedName>
</protein>
<evidence type="ECO:0000313" key="12">
    <source>
        <dbReference type="EMBL" id="KAI5069133.1"/>
    </source>
</evidence>
<evidence type="ECO:0000313" key="13">
    <source>
        <dbReference type="Proteomes" id="UP000886520"/>
    </source>
</evidence>
<dbReference type="CDD" id="cd04590">
    <property type="entry name" value="CBS_pair_CorC_HlyC_assoc"/>
    <property type="match status" value="1"/>
</dbReference>
<comment type="caution">
    <text evidence="12">The sequence shown here is derived from an EMBL/GenBank/DDBJ whole genome shotgun (WGS) entry which is preliminary data.</text>
</comment>
<feature type="domain" description="CNNM transmembrane" evidence="11">
    <location>
        <begin position="11"/>
        <end position="194"/>
    </location>
</feature>
<feature type="transmembrane region" description="Helical" evidence="10">
    <location>
        <begin position="100"/>
        <end position="118"/>
    </location>
</feature>
<evidence type="ECO:0000256" key="6">
    <source>
        <dbReference type="ARBA" id="ARBA00023136"/>
    </source>
</evidence>
<organism evidence="12 13">
    <name type="scientific">Adiantum capillus-veneris</name>
    <name type="common">Maidenhair fern</name>
    <dbReference type="NCBI Taxonomy" id="13818"/>
    <lineage>
        <taxon>Eukaryota</taxon>
        <taxon>Viridiplantae</taxon>
        <taxon>Streptophyta</taxon>
        <taxon>Embryophyta</taxon>
        <taxon>Tracheophyta</taxon>
        <taxon>Polypodiopsida</taxon>
        <taxon>Polypodiidae</taxon>
        <taxon>Polypodiales</taxon>
        <taxon>Pteridineae</taxon>
        <taxon>Pteridaceae</taxon>
        <taxon>Vittarioideae</taxon>
        <taxon>Adiantum</taxon>
    </lineage>
</organism>
<dbReference type="InterPro" id="IPR044751">
    <property type="entry name" value="Ion_transp-like_CBS"/>
</dbReference>
<evidence type="ECO:0000256" key="5">
    <source>
        <dbReference type="ARBA" id="ARBA00023122"/>
    </source>
</evidence>
<feature type="compositionally biased region" description="Basic and acidic residues" evidence="9">
    <location>
        <begin position="452"/>
        <end position="464"/>
    </location>
</feature>
<dbReference type="OrthoDB" id="5353557at2759"/>
<dbReference type="GO" id="GO:0030026">
    <property type="term" value="P:intracellular manganese ion homeostasis"/>
    <property type="evidence" value="ECO:0007669"/>
    <property type="project" value="TreeGrafter"/>
</dbReference>
<dbReference type="Gene3D" id="3.10.580.10">
    <property type="entry name" value="CBS-domain"/>
    <property type="match status" value="2"/>
</dbReference>
<dbReference type="EMBL" id="JABFUD020000015">
    <property type="protein sequence ID" value="KAI5069133.1"/>
    <property type="molecule type" value="Genomic_DNA"/>
</dbReference>
<dbReference type="SUPFAM" id="SSF54631">
    <property type="entry name" value="CBS-domain pair"/>
    <property type="match status" value="1"/>
</dbReference>
<dbReference type="PANTHER" id="PTHR12064">
    <property type="entry name" value="METAL TRANSPORTER CNNM"/>
    <property type="match status" value="1"/>
</dbReference>
<evidence type="ECO:0000256" key="4">
    <source>
        <dbReference type="ARBA" id="ARBA00022989"/>
    </source>
</evidence>
<keyword evidence="13" id="KW-1185">Reference proteome</keyword>
<keyword evidence="4 8" id="KW-1133">Transmembrane helix</keyword>
<dbReference type="InterPro" id="IPR046342">
    <property type="entry name" value="CBS_dom_sf"/>
</dbReference>
<feature type="region of interest" description="Disordered" evidence="9">
    <location>
        <begin position="352"/>
        <end position="381"/>
    </location>
</feature>
<evidence type="ECO:0000256" key="8">
    <source>
        <dbReference type="PROSITE-ProRule" id="PRU01193"/>
    </source>
</evidence>
<evidence type="ECO:0000256" key="2">
    <source>
        <dbReference type="ARBA" id="ARBA00022692"/>
    </source>
</evidence>
<keyword evidence="3" id="KW-0677">Repeat</keyword>
<dbReference type="InterPro" id="IPR045095">
    <property type="entry name" value="ACDP"/>
</dbReference>
<evidence type="ECO:0000256" key="3">
    <source>
        <dbReference type="ARBA" id="ARBA00022737"/>
    </source>
</evidence>
<evidence type="ECO:0000256" key="9">
    <source>
        <dbReference type="SAM" id="MobiDB-lite"/>
    </source>
</evidence>
<keyword evidence="2 8" id="KW-0812">Transmembrane</keyword>
<name>A0A9D4UJM1_ADICA</name>
<accession>A0A9D4UJM1</accession>
<feature type="transmembrane region" description="Helical" evidence="10">
    <location>
        <begin position="130"/>
        <end position="150"/>
    </location>
</feature>
<comment type="subcellular location">
    <subcellularLocation>
        <location evidence="1">Membrane</location>
        <topology evidence="1">Multi-pass membrane protein</topology>
    </subcellularLocation>
</comment>
<proteinExistence type="predicted"/>
<reference evidence="12" key="1">
    <citation type="submission" date="2021-01" db="EMBL/GenBank/DDBJ databases">
        <title>Adiantum capillus-veneris genome.</title>
        <authorList>
            <person name="Fang Y."/>
            <person name="Liao Q."/>
        </authorList>
    </citation>
    <scope>NUCLEOTIDE SEQUENCE</scope>
    <source>
        <strain evidence="12">H3</strain>
        <tissue evidence="12">Leaf</tissue>
    </source>
</reference>
<evidence type="ECO:0000256" key="10">
    <source>
        <dbReference type="SAM" id="Phobius"/>
    </source>
</evidence>
<evidence type="ECO:0000259" key="11">
    <source>
        <dbReference type="PROSITE" id="PS51846"/>
    </source>
</evidence>
<dbReference type="FunFam" id="3.10.580.10:FF:000015">
    <property type="entry name" value="DUF21 domain-containing protein"/>
    <property type="match status" value="1"/>
</dbReference>
<feature type="region of interest" description="Disordered" evidence="9">
    <location>
        <begin position="448"/>
        <end position="478"/>
    </location>
</feature>
<dbReference type="GO" id="GO:0016020">
    <property type="term" value="C:membrane"/>
    <property type="evidence" value="ECO:0007669"/>
    <property type="project" value="UniProtKB-SubCell"/>
</dbReference>
<dbReference type="Proteomes" id="UP000886520">
    <property type="component" value="Chromosome 15"/>
</dbReference>
<keyword evidence="6 8" id="KW-0472">Membrane</keyword>
<dbReference type="PROSITE" id="PS51846">
    <property type="entry name" value="CNNM"/>
    <property type="match status" value="1"/>
</dbReference>
<dbReference type="Pfam" id="PF01595">
    <property type="entry name" value="CNNM"/>
    <property type="match status" value="1"/>
</dbReference>
<evidence type="ECO:0000256" key="7">
    <source>
        <dbReference type="ARBA" id="ARBA00023180"/>
    </source>
</evidence>
<keyword evidence="7" id="KW-0325">Glycoprotein</keyword>
<dbReference type="AlphaFoldDB" id="A0A9D4UJM1"/>
<dbReference type="GO" id="GO:0005737">
    <property type="term" value="C:cytoplasm"/>
    <property type="evidence" value="ECO:0007669"/>
    <property type="project" value="TreeGrafter"/>
</dbReference>
<dbReference type="PANTHER" id="PTHR12064:SF97">
    <property type="entry name" value="METAL TRANSPORTER CNNM-5"/>
    <property type="match status" value="1"/>
</dbReference>
<keyword evidence="5" id="KW-0129">CBS domain</keyword>
<evidence type="ECO:0000256" key="1">
    <source>
        <dbReference type="ARBA" id="ARBA00004141"/>
    </source>
</evidence>
<dbReference type="GO" id="GO:0010960">
    <property type="term" value="P:magnesium ion homeostasis"/>
    <property type="evidence" value="ECO:0007669"/>
    <property type="project" value="InterPro"/>
</dbReference>
<sequence>MEILTTLGASISVGTLVNAGISLFLVLFGGTMSGLTLGLMSLDLVEMEVLQRSGTPTEQKQAAVIFPVVKKQHQLLVTLLLCNAIAMEALPLFLDEIFNPVVAIILSVTFVLIFGEIIPQAICSRYGLAIGANLAWLVRILMIICFPVSYPVGKLLDLILGHNDAGLFRRAQLKALVSIHGKEEGKGGELTHDETTIISGALDLTLKAVAEAMTPIESTFSLDVDSKLDWEALGRILATGHSRVPVYSGNPKNITGLLLVKSLLTVRAEAETPVSAVSIRRIPRVPADTPLYDILNEFQKGQSHMAAVVRQSAITKPAAANRISRLADESTFTVSVDDETKEIDVRVEIPKDGSNIGKLDDELTQQTEPKPPSTEVSDDLEEGEVIGIITLEDVIEELLQEEIVDETDEYVDVHKRIRVAAAVSLVQPARSLSAARLLSISRNARHAQSQKYVRDSSSKPDKPVKRSSSLTQPLLDKR</sequence>
<gene>
    <name evidence="12" type="ORF">GOP47_0015434</name>
</gene>
<dbReference type="InterPro" id="IPR002550">
    <property type="entry name" value="CNNM"/>
</dbReference>